<dbReference type="RefSeq" id="WP_346581310.1">
    <property type="nucleotide sequence ID" value="NZ_JBDJNQ010000004.1"/>
</dbReference>
<organism evidence="1 2">
    <name type="scientific">Sphingobacterium kitahiroshimense</name>
    <dbReference type="NCBI Taxonomy" id="470446"/>
    <lineage>
        <taxon>Bacteria</taxon>
        <taxon>Pseudomonadati</taxon>
        <taxon>Bacteroidota</taxon>
        <taxon>Sphingobacteriia</taxon>
        <taxon>Sphingobacteriales</taxon>
        <taxon>Sphingobacteriaceae</taxon>
        <taxon>Sphingobacterium</taxon>
    </lineage>
</organism>
<dbReference type="Proteomes" id="UP001409291">
    <property type="component" value="Unassembled WGS sequence"/>
</dbReference>
<name>A0ABV0BSX6_9SPHI</name>
<keyword evidence="2" id="KW-1185">Reference proteome</keyword>
<evidence type="ECO:0008006" key="3">
    <source>
        <dbReference type="Google" id="ProtNLM"/>
    </source>
</evidence>
<evidence type="ECO:0000313" key="2">
    <source>
        <dbReference type="Proteomes" id="UP001409291"/>
    </source>
</evidence>
<comment type="caution">
    <text evidence="1">The sequence shown here is derived from an EMBL/GenBank/DDBJ whole genome shotgun (WGS) entry which is preliminary data.</text>
</comment>
<gene>
    <name evidence="1" type="ORF">ABE541_11520</name>
</gene>
<proteinExistence type="predicted"/>
<dbReference type="EMBL" id="JBDJNQ010000004">
    <property type="protein sequence ID" value="MEN5377895.1"/>
    <property type="molecule type" value="Genomic_DNA"/>
</dbReference>
<reference evidence="1 2" key="1">
    <citation type="submission" date="2024-04" db="EMBL/GenBank/DDBJ databases">
        <title>WGS of bacteria from Torrens River.</title>
        <authorList>
            <person name="Wyrsch E.R."/>
            <person name="Drigo B."/>
        </authorList>
    </citation>
    <scope>NUCLEOTIDE SEQUENCE [LARGE SCALE GENOMIC DNA]</scope>
    <source>
        <strain evidence="1 2">TWI391</strain>
    </source>
</reference>
<evidence type="ECO:0000313" key="1">
    <source>
        <dbReference type="EMBL" id="MEN5377895.1"/>
    </source>
</evidence>
<sequence>MKSVKEILEMLLEELIMYLEKSEHFDTLLVYQNKKLGDTSFLLAALLESLLKQYYIDWDEKKWIDDSLITRVTTKMIY</sequence>
<accession>A0ABV0BSX6</accession>
<protein>
    <recommendedName>
        <fullName evidence="3">Carrier domain-containing protein</fullName>
    </recommendedName>
</protein>